<proteinExistence type="predicted"/>
<name>A0ABP9U8Q9_9DEIO</name>
<keyword evidence="1" id="KW-0472">Membrane</keyword>
<gene>
    <name evidence="3" type="ORF">Dcae01_00693</name>
</gene>
<reference evidence="3 4" key="1">
    <citation type="submission" date="2024-02" db="EMBL/GenBank/DDBJ databases">
        <title>Deinococcus caeni NBRC 101312.</title>
        <authorList>
            <person name="Ichikawa N."/>
            <person name="Katano-Makiyama Y."/>
            <person name="Hidaka K."/>
        </authorList>
    </citation>
    <scope>NUCLEOTIDE SEQUENCE [LARGE SCALE GENOMIC DNA]</scope>
    <source>
        <strain evidence="3 4">NBRC 101312</strain>
    </source>
</reference>
<keyword evidence="1" id="KW-0812">Transmembrane</keyword>
<dbReference type="PANTHER" id="PTHR10587:SF137">
    <property type="entry name" value="4-DEOXY-4-FORMAMIDO-L-ARABINOSE-PHOSPHOUNDECAPRENOL DEFORMYLASE ARND-RELATED"/>
    <property type="match status" value="1"/>
</dbReference>
<evidence type="ECO:0000256" key="1">
    <source>
        <dbReference type="SAM" id="Phobius"/>
    </source>
</evidence>
<dbReference type="InterPro" id="IPR050248">
    <property type="entry name" value="Polysacc_deacetylase_ArnD"/>
</dbReference>
<dbReference type="PANTHER" id="PTHR10587">
    <property type="entry name" value="GLYCOSYL TRANSFERASE-RELATED"/>
    <property type="match status" value="1"/>
</dbReference>
<dbReference type="Gene3D" id="3.20.20.370">
    <property type="entry name" value="Glycoside hydrolase/deacetylase"/>
    <property type="match status" value="1"/>
</dbReference>
<dbReference type="RefSeq" id="WP_345442085.1">
    <property type="nucleotide sequence ID" value="NZ_BAABQU010000006.1"/>
</dbReference>
<dbReference type="InterPro" id="IPR002509">
    <property type="entry name" value="NODB_dom"/>
</dbReference>
<evidence type="ECO:0000313" key="3">
    <source>
        <dbReference type="EMBL" id="GAA5439194.1"/>
    </source>
</evidence>
<keyword evidence="1" id="KW-1133">Transmembrane helix</keyword>
<feature type="transmembrane region" description="Helical" evidence="1">
    <location>
        <begin position="12"/>
        <end position="32"/>
    </location>
</feature>
<keyword evidence="4" id="KW-1185">Reference proteome</keyword>
<evidence type="ECO:0000259" key="2">
    <source>
        <dbReference type="PROSITE" id="PS51677"/>
    </source>
</evidence>
<dbReference type="EMBL" id="BAABQU010000006">
    <property type="protein sequence ID" value="GAA5439194.1"/>
    <property type="molecule type" value="Genomic_DNA"/>
</dbReference>
<accession>A0ABP9U8Q9</accession>
<dbReference type="InterPro" id="IPR011330">
    <property type="entry name" value="Glyco_hydro/deAcase_b/a-brl"/>
</dbReference>
<sequence>MKSSLNRAALGVAALGVAAAGLLVIGGPFLLWQRANLGLLRAGPQTRRAVALTFDDGPDARSTPAVLDALREAGAQATFFVLAAQAEAHPDLIARMLREGHEVQAHAVRHRHAWLRTPWGAYRDPGDAAARIGAVVRQVGGTQPVTLHRPPHGAYSLFTRLGQQAAGLTGAHWSLEGQDWRAGQTPDGLRAHLRRALQPGAVIVLHDAGPGARVTVPALPGVLADLKARGYAATSLARLEGLRAERPADLPPRLMGVLDRLLDRLTRTEPAGGLRDSILRVAPTRFPGPDLTLRGAAPGGGLTLRAGVPAAEYHANNALMSQLGPVGTVRVARQDFRRVAADLQRRPELRGAQAVYCQSAVTPILERLGFETHDLPPATGRRLRVWANVLRRAYGARATTQEPKLSVLSREDFLRRYGEAPR</sequence>
<dbReference type="Pfam" id="PF22790">
    <property type="entry name" value="YkoP"/>
    <property type="match status" value="1"/>
</dbReference>
<dbReference type="InterPro" id="IPR054467">
    <property type="entry name" value="YkoP-like_dom"/>
</dbReference>
<dbReference type="CDD" id="cd10959">
    <property type="entry name" value="CE4_NodB_like_3"/>
    <property type="match status" value="1"/>
</dbReference>
<dbReference type="Pfam" id="PF01522">
    <property type="entry name" value="Polysacc_deac_1"/>
    <property type="match status" value="1"/>
</dbReference>
<organism evidence="3 4">
    <name type="scientific">Deinococcus caeni</name>
    <dbReference type="NCBI Taxonomy" id="569127"/>
    <lineage>
        <taxon>Bacteria</taxon>
        <taxon>Thermotogati</taxon>
        <taxon>Deinococcota</taxon>
        <taxon>Deinococci</taxon>
        <taxon>Deinococcales</taxon>
        <taxon>Deinococcaceae</taxon>
        <taxon>Deinococcus</taxon>
    </lineage>
</organism>
<feature type="domain" description="NodB homology" evidence="2">
    <location>
        <begin position="48"/>
        <end position="234"/>
    </location>
</feature>
<evidence type="ECO:0000313" key="4">
    <source>
        <dbReference type="Proteomes" id="UP001423409"/>
    </source>
</evidence>
<protein>
    <recommendedName>
        <fullName evidence="2">NodB homology domain-containing protein</fullName>
    </recommendedName>
</protein>
<dbReference type="SUPFAM" id="SSF88713">
    <property type="entry name" value="Glycoside hydrolase/deacetylase"/>
    <property type="match status" value="1"/>
</dbReference>
<dbReference type="PROSITE" id="PS51677">
    <property type="entry name" value="NODB"/>
    <property type="match status" value="1"/>
</dbReference>
<comment type="caution">
    <text evidence="3">The sequence shown here is derived from an EMBL/GenBank/DDBJ whole genome shotgun (WGS) entry which is preliminary data.</text>
</comment>
<dbReference type="Proteomes" id="UP001423409">
    <property type="component" value="Unassembled WGS sequence"/>
</dbReference>